<accession>A0A397SX36</accession>
<dbReference type="GO" id="GO:0004672">
    <property type="term" value="F:protein kinase activity"/>
    <property type="evidence" value="ECO:0007669"/>
    <property type="project" value="InterPro"/>
</dbReference>
<keyword evidence="3" id="KW-1185">Reference proteome</keyword>
<dbReference type="SUPFAM" id="SSF56112">
    <property type="entry name" value="Protein kinase-like (PK-like)"/>
    <property type="match status" value="1"/>
</dbReference>
<dbReference type="EMBL" id="QKYT01000215">
    <property type="protein sequence ID" value="RIA89569.1"/>
    <property type="molecule type" value="Genomic_DNA"/>
</dbReference>
<organism evidence="2 3">
    <name type="scientific">Glomus cerebriforme</name>
    <dbReference type="NCBI Taxonomy" id="658196"/>
    <lineage>
        <taxon>Eukaryota</taxon>
        <taxon>Fungi</taxon>
        <taxon>Fungi incertae sedis</taxon>
        <taxon>Mucoromycota</taxon>
        <taxon>Glomeromycotina</taxon>
        <taxon>Glomeromycetes</taxon>
        <taxon>Glomerales</taxon>
        <taxon>Glomeraceae</taxon>
        <taxon>Glomus</taxon>
    </lineage>
</organism>
<reference evidence="2 3" key="1">
    <citation type="submission" date="2018-06" db="EMBL/GenBank/DDBJ databases">
        <title>Comparative genomics reveals the genomic features of Rhizophagus irregularis, R. cerebriforme, R. diaphanum and Gigaspora rosea, and their symbiotic lifestyle signature.</title>
        <authorList>
            <person name="Morin E."/>
            <person name="San Clemente H."/>
            <person name="Chen E.C.H."/>
            <person name="De La Providencia I."/>
            <person name="Hainaut M."/>
            <person name="Kuo A."/>
            <person name="Kohler A."/>
            <person name="Murat C."/>
            <person name="Tang N."/>
            <person name="Roy S."/>
            <person name="Loubradou J."/>
            <person name="Henrissat B."/>
            <person name="Grigoriev I.V."/>
            <person name="Corradi N."/>
            <person name="Roux C."/>
            <person name="Martin F.M."/>
        </authorList>
    </citation>
    <scope>NUCLEOTIDE SEQUENCE [LARGE SCALE GENOMIC DNA]</scope>
    <source>
        <strain evidence="2 3">DAOM 227022</strain>
    </source>
</reference>
<dbReference type="OrthoDB" id="541276at2759"/>
<protein>
    <recommendedName>
        <fullName evidence="1">Protein kinase domain-containing protein</fullName>
    </recommendedName>
</protein>
<evidence type="ECO:0000259" key="1">
    <source>
        <dbReference type="PROSITE" id="PS50011"/>
    </source>
</evidence>
<proteinExistence type="predicted"/>
<dbReference type="Gene3D" id="1.10.510.10">
    <property type="entry name" value="Transferase(Phosphotransferase) domain 1"/>
    <property type="match status" value="1"/>
</dbReference>
<evidence type="ECO:0000313" key="2">
    <source>
        <dbReference type="EMBL" id="RIA89569.1"/>
    </source>
</evidence>
<dbReference type="GO" id="GO:0005524">
    <property type="term" value="F:ATP binding"/>
    <property type="evidence" value="ECO:0007669"/>
    <property type="project" value="InterPro"/>
</dbReference>
<comment type="caution">
    <text evidence="2">The sequence shown here is derived from an EMBL/GenBank/DDBJ whole genome shotgun (WGS) entry which is preliminary data.</text>
</comment>
<dbReference type="InterPro" id="IPR000719">
    <property type="entry name" value="Prot_kinase_dom"/>
</dbReference>
<dbReference type="PROSITE" id="PS00109">
    <property type="entry name" value="PROTEIN_KINASE_TYR"/>
    <property type="match status" value="1"/>
</dbReference>
<dbReference type="Pfam" id="PF00069">
    <property type="entry name" value="Pkinase"/>
    <property type="match status" value="1"/>
</dbReference>
<sequence>MQFRQHHALQLLNLLKYIHDERVFYQDVCLSNILLDTNDNIILADWGSAIHEPPDEPVPYEGTVSFALPDILNSNLGSYRSKASDDLHSFTVIEYWNDKLDGELWTEMVNGKINTELNSKLSAEIEKFKARDDDFNRKAQKILNNITTKVNNIKEACRNEFGRISSEFNASIEALQNEMIQRYVFAQRLQIEFDQVGGDSLDYMFETVRCKICDLTGKKIEKSTVKSFYYGEGSPKYDVVMLIMRWVVSKEISDSLDNNNASSANNNAE</sequence>
<name>A0A397SX36_9GLOM</name>
<dbReference type="STRING" id="658196.A0A397SX36"/>
<dbReference type="InterPro" id="IPR008266">
    <property type="entry name" value="Tyr_kinase_AS"/>
</dbReference>
<dbReference type="AlphaFoldDB" id="A0A397SX36"/>
<dbReference type="PROSITE" id="PS50011">
    <property type="entry name" value="PROTEIN_KINASE_DOM"/>
    <property type="match status" value="1"/>
</dbReference>
<feature type="domain" description="Protein kinase" evidence="1">
    <location>
        <begin position="1"/>
        <end position="172"/>
    </location>
</feature>
<dbReference type="InterPro" id="IPR011009">
    <property type="entry name" value="Kinase-like_dom_sf"/>
</dbReference>
<gene>
    <name evidence="2" type="ORF">C1645_824691</name>
</gene>
<evidence type="ECO:0000313" key="3">
    <source>
        <dbReference type="Proteomes" id="UP000265703"/>
    </source>
</evidence>
<dbReference type="Proteomes" id="UP000265703">
    <property type="component" value="Unassembled WGS sequence"/>
</dbReference>